<sequence>MVRGGGADSSALFEDEDTRLFYESLQDIRAMIPAILYKESEQSTSKSAQPQKDDPASTDESSNDAMPFPFRMSFLCLCHRKTIETLKAKQKNMVYYLNRSATSFDFEDGDAPS</sequence>
<feature type="region of interest" description="Disordered" evidence="1">
    <location>
        <begin position="40"/>
        <end position="65"/>
    </location>
</feature>
<evidence type="ECO:0000256" key="1">
    <source>
        <dbReference type="SAM" id="MobiDB-lite"/>
    </source>
</evidence>
<reference evidence="4" key="1">
    <citation type="submission" date="2017-02" db="UniProtKB">
        <authorList>
            <consortium name="WormBaseParasite"/>
        </authorList>
    </citation>
    <scope>IDENTIFICATION</scope>
</reference>
<dbReference type="AlphaFoldDB" id="A0A0R3WUU8"/>
<organism evidence="4">
    <name type="scientific">Hydatigena taeniaeformis</name>
    <name type="common">Feline tapeworm</name>
    <name type="synonym">Taenia taeniaeformis</name>
    <dbReference type="NCBI Taxonomy" id="6205"/>
    <lineage>
        <taxon>Eukaryota</taxon>
        <taxon>Metazoa</taxon>
        <taxon>Spiralia</taxon>
        <taxon>Lophotrochozoa</taxon>
        <taxon>Platyhelminthes</taxon>
        <taxon>Cestoda</taxon>
        <taxon>Eucestoda</taxon>
        <taxon>Cyclophyllidea</taxon>
        <taxon>Taeniidae</taxon>
        <taxon>Hydatigera</taxon>
    </lineage>
</organism>
<dbReference type="Proteomes" id="UP000274429">
    <property type="component" value="Unassembled WGS sequence"/>
</dbReference>
<protein>
    <submittedName>
        <fullName evidence="4">BESS domain-containing protein</fullName>
    </submittedName>
</protein>
<dbReference type="WBParaSite" id="TTAC_0000453801-mRNA-1">
    <property type="protein sequence ID" value="TTAC_0000453801-mRNA-1"/>
    <property type="gene ID" value="TTAC_0000453801"/>
</dbReference>
<accession>A0A0R3WUU8</accession>
<evidence type="ECO:0000313" key="3">
    <source>
        <dbReference type="Proteomes" id="UP000274429"/>
    </source>
</evidence>
<proteinExistence type="predicted"/>
<evidence type="ECO:0000313" key="4">
    <source>
        <dbReference type="WBParaSite" id="TTAC_0000453801-mRNA-1"/>
    </source>
</evidence>
<reference evidence="2 3" key="2">
    <citation type="submission" date="2018-11" db="EMBL/GenBank/DDBJ databases">
        <authorList>
            <consortium name="Pathogen Informatics"/>
        </authorList>
    </citation>
    <scope>NUCLEOTIDE SEQUENCE [LARGE SCALE GENOMIC DNA]</scope>
</reference>
<dbReference type="STRING" id="6205.A0A0R3WUU8"/>
<gene>
    <name evidence="2" type="ORF">TTAC_LOCUS4522</name>
</gene>
<name>A0A0R3WUU8_HYDTA</name>
<keyword evidence="3" id="KW-1185">Reference proteome</keyword>
<dbReference type="OrthoDB" id="27832at2759"/>
<dbReference type="EMBL" id="UYWX01004657">
    <property type="protein sequence ID" value="VDM25108.1"/>
    <property type="molecule type" value="Genomic_DNA"/>
</dbReference>
<evidence type="ECO:0000313" key="2">
    <source>
        <dbReference type="EMBL" id="VDM25108.1"/>
    </source>
</evidence>